<name>A0A4Z0H7V3_9ACTN</name>
<evidence type="ECO:0000313" key="2">
    <source>
        <dbReference type="Proteomes" id="UP000297948"/>
    </source>
</evidence>
<reference evidence="1 2" key="1">
    <citation type="submission" date="2019-03" db="EMBL/GenBank/DDBJ databases">
        <authorList>
            <person name="Gonzalez-Pimentel J.L."/>
        </authorList>
    </citation>
    <scope>NUCLEOTIDE SEQUENCE [LARGE SCALE GENOMIC DNA]</scope>
    <source>
        <strain evidence="1 2">JCM 31289</strain>
    </source>
</reference>
<keyword evidence="2" id="KW-1185">Reference proteome</keyword>
<dbReference type="AlphaFoldDB" id="A0A4Z0H7V3"/>
<dbReference type="Proteomes" id="UP000297948">
    <property type="component" value="Unassembled WGS sequence"/>
</dbReference>
<dbReference type="OrthoDB" id="3394537at2"/>
<dbReference type="EMBL" id="SRID01000090">
    <property type="protein sequence ID" value="TGB10832.1"/>
    <property type="molecule type" value="Genomic_DNA"/>
</dbReference>
<comment type="caution">
    <text evidence="1">The sequence shown here is derived from an EMBL/GenBank/DDBJ whole genome shotgun (WGS) entry which is preliminary data.</text>
</comment>
<sequence length="88" mass="9862">MPAHDHDQPLPTLMGYYDTARLSLHVRCWHCGTTAWHLAPGLRPGTVIDRGTHCTRRDCPTRPVGYLIQVSQFTLAEANQRWGGPKAV</sequence>
<dbReference type="RefSeq" id="WP_135339090.1">
    <property type="nucleotide sequence ID" value="NZ_JBHLTX010000058.1"/>
</dbReference>
<proteinExistence type="predicted"/>
<protein>
    <submittedName>
        <fullName evidence="1">Uncharacterized protein</fullName>
    </submittedName>
</protein>
<evidence type="ECO:0000313" key="1">
    <source>
        <dbReference type="EMBL" id="TGB10832.1"/>
    </source>
</evidence>
<organism evidence="1 2">
    <name type="scientific">Streptomyces palmae</name>
    <dbReference type="NCBI Taxonomy" id="1701085"/>
    <lineage>
        <taxon>Bacteria</taxon>
        <taxon>Bacillati</taxon>
        <taxon>Actinomycetota</taxon>
        <taxon>Actinomycetes</taxon>
        <taxon>Kitasatosporales</taxon>
        <taxon>Streptomycetaceae</taxon>
        <taxon>Streptomyces</taxon>
    </lineage>
</organism>
<gene>
    <name evidence="1" type="ORF">E4099_12530</name>
</gene>
<accession>A0A4Z0H7V3</accession>